<dbReference type="SUPFAM" id="SSF52016">
    <property type="entry name" value="LeuD/IlvD-like"/>
    <property type="match status" value="1"/>
</dbReference>
<dbReference type="InterPro" id="IPR000573">
    <property type="entry name" value="AconitaseA/IPMdHydase_ssu_swvl"/>
</dbReference>
<evidence type="ECO:0000256" key="1">
    <source>
        <dbReference type="ARBA" id="ARBA00001966"/>
    </source>
</evidence>
<evidence type="ECO:0000256" key="7">
    <source>
        <dbReference type="ARBA" id="ARBA00023014"/>
    </source>
</evidence>
<dbReference type="NCBIfam" id="NF006757">
    <property type="entry name" value="PRK09277.1"/>
    <property type="match status" value="1"/>
</dbReference>
<dbReference type="NCBIfam" id="NF009520">
    <property type="entry name" value="PRK12881.1"/>
    <property type="match status" value="1"/>
</dbReference>
<dbReference type="GO" id="GO:0003994">
    <property type="term" value="F:aconitate hydratase activity"/>
    <property type="evidence" value="ECO:0007669"/>
    <property type="project" value="UniProtKB-EC"/>
</dbReference>
<dbReference type="NCBIfam" id="TIGR01341">
    <property type="entry name" value="aconitase_1"/>
    <property type="match status" value="1"/>
</dbReference>
<comment type="cofactor">
    <cofactor evidence="1">
        <name>[4Fe-4S] cluster</name>
        <dbReference type="ChEBI" id="CHEBI:49883"/>
    </cofactor>
</comment>
<sequence length="908" mass="98820">MKQTDVSQDIFGARRSFEANGKNYQYYSLEKLEELGLTEVKRLPYSIRVLLESVLRQQDGRSITREHVENLAKWGTAQVSNDVDVPFKPSRVILQDFTGVPTVVDLASLRKAMQDLGGDPSVINPEVPVDLVVDHSVQVDAYGFAGALAENMDLEFERNEERYKLLRWATSAFDNYRAVPPATGIVHQVNLEYLASVVLEKETADGTVDVYPDTLVGTDSHTTMINGLGVLGWGVGGIEAEAGMLGQPSFFPVPEVIGVRITGEMHPGTTATDVALRVTEMLRQENVVGKFVEFFGPSLHLMSLSDRATIANMAPEYGATCGFFPVDTETLTYLRLTGRDEELIEKVENYSKANGLFYTPQNEDPTFTKTVELDLSTIVPALAGPKRPQDRIDLTDVHTSFKKALTAPQGNAGFGLAEEEANKVAVVQFEDEAVEMRTGDVAIAAITSCTNTSNPYVMIGAGLVAKKAIELGLSVPKYVKTSLAPGSKVVTDYLEKSGLQTYLDELGFNTVGYGCTTCIGNSGPLDRAVEDAILGSDLLVSSVLSGNRNFEGRVHPLVKANYLASPPLVVAYALAGTVDVDIMNASLGTGKDGQEVFFADIWPSRDEIQTIINTVVTPESFRAEYDSVFTGNERWNNLDVPTGDQYDFDGESTYIQNPPFFENLAKEAGQVEALNGLRVFGKFADSVTTDHISPAGSFSKTTPAGQYLVNKGVAPKDFNSYGSRRGNHEIMMRGTFANIRIRNQVAPGTEGGFTTYWPTGETMAMYDAAMKYKEDGTGLVILAGKDYGMGSSRDWAAKGTNLLGVKAVIAESFERIHRSNLVMMGVLPLQYVAGTTAETLGLTGEEAISIAIDESVRPRDIVKVTATAADGKVTEFEAIARFDSEVDIDYYRHGGILPMVLRERLQQA</sequence>
<dbReference type="Pfam" id="PF00330">
    <property type="entry name" value="Aconitase"/>
    <property type="match status" value="1"/>
</dbReference>
<dbReference type="InterPro" id="IPR006249">
    <property type="entry name" value="Aconitase/IRP2"/>
</dbReference>
<organism evidence="12 13">
    <name type="scientific">Exiguobacterium acetylicum</name>
    <name type="common">Brevibacterium acetylicum</name>
    <dbReference type="NCBI Taxonomy" id="41170"/>
    <lineage>
        <taxon>Bacteria</taxon>
        <taxon>Bacillati</taxon>
        <taxon>Bacillota</taxon>
        <taxon>Bacilli</taxon>
        <taxon>Bacillales</taxon>
        <taxon>Bacillales Family XII. Incertae Sedis</taxon>
        <taxon>Exiguobacterium</taxon>
    </lineage>
</organism>
<feature type="domain" description="Aconitase/3-isopropylmalate dehydratase large subunit alpha/beta/alpha" evidence="10">
    <location>
        <begin position="81"/>
        <end position="576"/>
    </location>
</feature>
<name>A0ABX8GC60_EXIAC</name>
<evidence type="ECO:0000313" key="12">
    <source>
        <dbReference type="EMBL" id="QWB31208.1"/>
    </source>
</evidence>
<dbReference type="EC" id="4.2.1.3" evidence="9"/>
<evidence type="ECO:0000256" key="9">
    <source>
        <dbReference type="RuleBase" id="RU361275"/>
    </source>
</evidence>
<dbReference type="PROSITE" id="PS01244">
    <property type="entry name" value="ACONITASE_2"/>
    <property type="match status" value="1"/>
</dbReference>
<feature type="domain" description="Aconitase A/isopropylmalate dehydratase small subunit swivel" evidence="11">
    <location>
        <begin position="706"/>
        <end position="831"/>
    </location>
</feature>
<dbReference type="InterPro" id="IPR001030">
    <property type="entry name" value="Acoase/IPM_deHydtase_lsu_aba"/>
</dbReference>
<dbReference type="InterPro" id="IPR044137">
    <property type="entry name" value="AcnA_IRP_Swivel"/>
</dbReference>
<dbReference type="CDD" id="cd01586">
    <property type="entry name" value="AcnA_IRP"/>
    <property type="match status" value="1"/>
</dbReference>
<keyword evidence="6 9" id="KW-0408">Iron</keyword>
<evidence type="ECO:0000259" key="10">
    <source>
        <dbReference type="Pfam" id="PF00330"/>
    </source>
</evidence>
<dbReference type="GeneID" id="88811224"/>
<proteinExistence type="inferred from homology"/>
<evidence type="ECO:0000256" key="5">
    <source>
        <dbReference type="ARBA" id="ARBA00022723"/>
    </source>
</evidence>
<keyword evidence="7 9" id="KW-0411">Iron-sulfur</keyword>
<dbReference type="PROSITE" id="PS00450">
    <property type="entry name" value="ACONITASE_1"/>
    <property type="match status" value="1"/>
</dbReference>
<keyword evidence="9 12" id="KW-0456">Lyase</keyword>
<evidence type="ECO:0000313" key="13">
    <source>
        <dbReference type="Proteomes" id="UP000679498"/>
    </source>
</evidence>
<dbReference type="Pfam" id="PF00694">
    <property type="entry name" value="Aconitase_C"/>
    <property type="match status" value="1"/>
</dbReference>
<comment type="pathway">
    <text evidence="2">Carbohydrate metabolism; tricarboxylic acid cycle; isocitrate from oxaloacetate: step 2/2.</text>
</comment>
<keyword evidence="13" id="KW-1185">Reference proteome</keyword>
<comment type="function">
    <text evidence="9">Catalyzes the isomerization of citrate to isocitrate via cis-aconitate.</text>
</comment>
<keyword evidence="5" id="KW-0479">Metal-binding</keyword>
<dbReference type="Gene3D" id="3.30.499.10">
    <property type="entry name" value="Aconitase, domain 3"/>
    <property type="match status" value="2"/>
</dbReference>
<evidence type="ECO:0000256" key="2">
    <source>
        <dbReference type="ARBA" id="ARBA00004717"/>
    </source>
</evidence>
<comment type="similarity">
    <text evidence="3 9">Belongs to the aconitase/IPM isomerase family.</text>
</comment>
<comment type="subunit">
    <text evidence="4">Monomer.</text>
</comment>
<accession>A0ABX8GC60</accession>
<evidence type="ECO:0000256" key="4">
    <source>
        <dbReference type="ARBA" id="ARBA00011245"/>
    </source>
</evidence>
<dbReference type="InterPro" id="IPR018136">
    <property type="entry name" value="Aconitase_4Fe-4S_BS"/>
</dbReference>
<comment type="catalytic activity">
    <reaction evidence="8 9">
        <text>citrate = D-threo-isocitrate</text>
        <dbReference type="Rhea" id="RHEA:10336"/>
        <dbReference type="ChEBI" id="CHEBI:15562"/>
        <dbReference type="ChEBI" id="CHEBI:16947"/>
        <dbReference type="EC" id="4.2.1.3"/>
    </reaction>
</comment>
<keyword evidence="9" id="KW-0004">4Fe-4S</keyword>
<evidence type="ECO:0000256" key="8">
    <source>
        <dbReference type="ARBA" id="ARBA00023501"/>
    </source>
</evidence>
<gene>
    <name evidence="12" type="primary">acnA</name>
    <name evidence="12" type="ORF">KKI46_06030</name>
</gene>
<dbReference type="Proteomes" id="UP000679498">
    <property type="component" value="Chromosome"/>
</dbReference>
<dbReference type="InterPro" id="IPR015931">
    <property type="entry name" value="Acnase/IPM_dHydase_lsu_aba_1/3"/>
</dbReference>
<dbReference type="Gene3D" id="3.20.19.10">
    <property type="entry name" value="Aconitase, domain 4"/>
    <property type="match status" value="1"/>
</dbReference>
<dbReference type="PANTHER" id="PTHR11670">
    <property type="entry name" value="ACONITASE/IRON-RESPONSIVE ELEMENT FAMILY MEMBER"/>
    <property type="match status" value="1"/>
</dbReference>
<dbReference type="InterPro" id="IPR015928">
    <property type="entry name" value="Aconitase/3IPM_dehydase_swvl"/>
</dbReference>
<evidence type="ECO:0000259" key="11">
    <source>
        <dbReference type="Pfam" id="PF00694"/>
    </source>
</evidence>
<evidence type="ECO:0000256" key="6">
    <source>
        <dbReference type="ARBA" id="ARBA00023004"/>
    </source>
</evidence>
<dbReference type="RefSeq" id="WP_029341275.1">
    <property type="nucleotide sequence ID" value="NZ_CP075897.1"/>
</dbReference>
<dbReference type="InterPro" id="IPR036008">
    <property type="entry name" value="Aconitase_4Fe-4S_dom"/>
</dbReference>
<dbReference type="PRINTS" id="PR00415">
    <property type="entry name" value="ACONITASE"/>
</dbReference>
<dbReference type="SUPFAM" id="SSF53732">
    <property type="entry name" value="Aconitase iron-sulfur domain"/>
    <property type="match status" value="1"/>
</dbReference>
<dbReference type="EMBL" id="CP075897">
    <property type="protein sequence ID" value="QWB31208.1"/>
    <property type="molecule type" value="Genomic_DNA"/>
</dbReference>
<dbReference type="CDD" id="cd01580">
    <property type="entry name" value="AcnA_IRP_Swivel"/>
    <property type="match status" value="1"/>
</dbReference>
<dbReference type="Gene3D" id="6.10.190.10">
    <property type="match status" value="1"/>
</dbReference>
<protein>
    <recommendedName>
        <fullName evidence="9">Aconitate hydratase</fullName>
        <shortName evidence="9">Aconitase</shortName>
        <ecNumber evidence="9">4.2.1.3</ecNumber>
    </recommendedName>
</protein>
<reference evidence="12 13" key="1">
    <citation type="submission" date="2021-05" db="EMBL/GenBank/DDBJ databases">
        <title>Biocontrol using Exiguobacterium acetylicum SI17 against litchi downy blight caused by Peronophythora litchii.</title>
        <authorList>
            <person name="Zheng L."/>
        </authorList>
    </citation>
    <scope>NUCLEOTIDE SEQUENCE [LARGE SCALE GENOMIC DNA]</scope>
    <source>
        <strain evidence="12 13">SI17</strain>
    </source>
</reference>
<evidence type="ECO:0000256" key="3">
    <source>
        <dbReference type="ARBA" id="ARBA00007185"/>
    </source>
</evidence>